<evidence type="ECO:0000313" key="2">
    <source>
        <dbReference type="EMBL" id="KAK8978381.1"/>
    </source>
</evidence>
<protein>
    <recommendedName>
        <fullName evidence="4">RNase H type-1 domain-containing protein</fullName>
    </recommendedName>
</protein>
<accession>A0ABR2NQD9</accession>
<reference evidence="2 3" key="1">
    <citation type="journal article" date="2024" name="G3 (Bethesda)">
        <title>Genome assembly of Hibiscus sabdariffa L. provides insights into metabolisms of medicinal natural products.</title>
        <authorList>
            <person name="Kim T."/>
        </authorList>
    </citation>
    <scope>NUCLEOTIDE SEQUENCE [LARGE SCALE GENOMIC DNA]</scope>
    <source>
        <strain evidence="2">TK-2024</strain>
        <tissue evidence="2">Old leaves</tissue>
    </source>
</reference>
<sequence length="144" mass="15815">MNSDTVMGCSRGLRAAICGALDMCVFEEFWCATSFNVSEVVVKSDNQDVTHVLSSTGQRESSPVTDTMTRLFPLNSFEPHIFSYPPNKVIVFCMMIVARLACFAVVIVVSVISCVAFVQAIVGLCKKQSPAFFAFVFSGSYQWV</sequence>
<keyword evidence="3" id="KW-1185">Reference proteome</keyword>
<proteinExistence type="predicted"/>
<evidence type="ECO:0000256" key="1">
    <source>
        <dbReference type="SAM" id="Phobius"/>
    </source>
</evidence>
<gene>
    <name evidence="2" type="ORF">V6N11_028384</name>
</gene>
<keyword evidence="1" id="KW-0472">Membrane</keyword>
<organism evidence="2 3">
    <name type="scientific">Hibiscus sabdariffa</name>
    <name type="common">roselle</name>
    <dbReference type="NCBI Taxonomy" id="183260"/>
    <lineage>
        <taxon>Eukaryota</taxon>
        <taxon>Viridiplantae</taxon>
        <taxon>Streptophyta</taxon>
        <taxon>Embryophyta</taxon>
        <taxon>Tracheophyta</taxon>
        <taxon>Spermatophyta</taxon>
        <taxon>Magnoliopsida</taxon>
        <taxon>eudicotyledons</taxon>
        <taxon>Gunneridae</taxon>
        <taxon>Pentapetalae</taxon>
        <taxon>rosids</taxon>
        <taxon>malvids</taxon>
        <taxon>Malvales</taxon>
        <taxon>Malvaceae</taxon>
        <taxon>Malvoideae</taxon>
        <taxon>Hibiscus</taxon>
    </lineage>
</organism>
<keyword evidence="1" id="KW-0812">Transmembrane</keyword>
<feature type="transmembrane region" description="Helical" evidence="1">
    <location>
        <begin position="89"/>
        <end position="118"/>
    </location>
</feature>
<name>A0ABR2NQD9_9ROSI</name>
<keyword evidence="1" id="KW-1133">Transmembrane helix</keyword>
<comment type="caution">
    <text evidence="2">The sequence shown here is derived from an EMBL/GenBank/DDBJ whole genome shotgun (WGS) entry which is preliminary data.</text>
</comment>
<evidence type="ECO:0000313" key="3">
    <source>
        <dbReference type="Proteomes" id="UP001396334"/>
    </source>
</evidence>
<dbReference type="Proteomes" id="UP001396334">
    <property type="component" value="Unassembled WGS sequence"/>
</dbReference>
<dbReference type="EMBL" id="JBBPBN010000113">
    <property type="protein sequence ID" value="KAK8978381.1"/>
    <property type="molecule type" value="Genomic_DNA"/>
</dbReference>
<evidence type="ECO:0008006" key="4">
    <source>
        <dbReference type="Google" id="ProtNLM"/>
    </source>
</evidence>